<feature type="repeat" description="ANK" evidence="3">
    <location>
        <begin position="93"/>
        <end position="113"/>
    </location>
</feature>
<evidence type="ECO:0000256" key="3">
    <source>
        <dbReference type="PROSITE-ProRule" id="PRU00023"/>
    </source>
</evidence>
<dbReference type="VEuPathDB" id="FungiDB:AB675_1896"/>
<feature type="compositionally biased region" description="Low complexity" evidence="4">
    <location>
        <begin position="270"/>
        <end position="282"/>
    </location>
</feature>
<dbReference type="PROSITE" id="PS50088">
    <property type="entry name" value="ANK_REPEAT"/>
    <property type="match status" value="3"/>
</dbReference>
<evidence type="ECO:0000313" key="6">
    <source>
        <dbReference type="Proteomes" id="UP000038010"/>
    </source>
</evidence>
<feature type="repeat" description="ANK" evidence="3">
    <location>
        <begin position="41"/>
        <end position="73"/>
    </location>
</feature>
<feature type="region of interest" description="Disordered" evidence="4">
    <location>
        <begin position="242"/>
        <end position="298"/>
    </location>
</feature>
<evidence type="ECO:0000256" key="4">
    <source>
        <dbReference type="SAM" id="MobiDB-lite"/>
    </source>
</evidence>
<keyword evidence="2 3" id="KW-0040">ANK repeat</keyword>
<feature type="compositionally biased region" description="Basic and acidic residues" evidence="4">
    <location>
        <begin position="242"/>
        <end position="252"/>
    </location>
</feature>
<dbReference type="Pfam" id="PF12796">
    <property type="entry name" value="Ank_2"/>
    <property type="match status" value="1"/>
</dbReference>
<dbReference type="AlphaFoldDB" id="A0A0N1P118"/>
<keyword evidence="6" id="KW-1185">Reference proteome</keyword>
<dbReference type="InterPro" id="IPR002110">
    <property type="entry name" value="Ankyrin_rpt"/>
</dbReference>
<evidence type="ECO:0000256" key="2">
    <source>
        <dbReference type="ARBA" id="ARBA00023043"/>
    </source>
</evidence>
<dbReference type="Pfam" id="PF00023">
    <property type="entry name" value="Ank"/>
    <property type="match status" value="1"/>
</dbReference>
<reference evidence="5 6" key="1">
    <citation type="submission" date="2015-06" db="EMBL/GenBank/DDBJ databases">
        <title>Draft genome of the ant-associated black yeast Phialophora attae CBS 131958.</title>
        <authorList>
            <person name="Moreno L.F."/>
            <person name="Stielow B.J."/>
            <person name="de Hoog S."/>
            <person name="Vicente V.A."/>
            <person name="Weiss V.A."/>
            <person name="de Vries M."/>
            <person name="Cruz L.M."/>
            <person name="Souza E.M."/>
        </authorList>
    </citation>
    <scope>NUCLEOTIDE SEQUENCE [LARGE SCALE GENOMIC DNA]</scope>
    <source>
        <strain evidence="5 6">CBS 131958</strain>
    </source>
</reference>
<comment type="caution">
    <text evidence="5">The sequence shown here is derived from an EMBL/GenBank/DDBJ whole genome shotgun (WGS) entry which is preliminary data.</text>
</comment>
<dbReference type="SMART" id="SM00248">
    <property type="entry name" value="ANK"/>
    <property type="match status" value="4"/>
</dbReference>
<name>A0A0N1P118_9EURO</name>
<proteinExistence type="predicted"/>
<protein>
    <submittedName>
        <fullName evidence="5">Target of rapamycin complex 2 subunit AVO2</fullName>
    </submittedName>
</protein>
<dbReference type="RefSeq" id="XP_018003078.1">
    <property type="nucleotide sequence ID" value="XM_018141821.1"/>
</dbReference>
<feature type="repeat" description="ANK" evidence="3">
    <location>
        <begin position="179"/>
        <end position="211"/>
    </location>
</feature>
<sequence length="298" mass="32710">MERGEASTRLREAIQLDDTSLVQRMLKESPQSLQNPDFSDKSNTSLHLAALYGHAEIAEYLISLGHDREVDPDFQEYIWSPDCTNLGTSINTDGHSPLHLAAAYSRPDCVELLCTQFPKTVNRADKHGRTPLHLAAGAHIEPRVALQTARPSKPASNEDVSVIETLVAHGARLDAQDSKGNTCLHYATAWGNLKAVRALVEAGAVPTSTNREGWKPNAYSLTVQADVYYKALVTDWEKRREEDAQRESERSHSRSVRLVQADDGDDYSSRSRAGSARSHGTSNTDTGLGISAPTMEAF</sequence>
<dbReference type="PROSITE" id="PS50297">
    <property type="entry name" value="ANK_REP_REGION"/>
    <property type="match status" value="3"/>
</dbReference>
<gene>
    <name evidence="5" type="ORF">AB675_1896</name>
</gene>
<dbReference type="PRINTS" id="PR01415">
    <property type="entry name" value="ANKYRIN"/>
</dbReference>
<evidence type="ECO:0000313" key="5">
    <source>
        <dbReference type="EMBL" id="KPI43115.1"/>
    </source>
</evidence>
<dbReference type="OrthoDB" id="20872at2759"/>
<keyword evidence="1" id="KW-0677">Repeat</keyword>
<dbReference type="GeneID" id="28733701"/>
<dbReference type="Gene3D" id="1.25.40.20">
    <property type="entry name" value="Ankyrin repeat-containing domain"/>
    <property type="match status" value="1"/>
</dbReference>
<evidence type="ECO:0000256" key="1">
    <source>
        <dbReference type="ARBA" id="ARBA00022737"/>
    </source>
</evidence>
<dbReference type="SUPFAM" id="SSF48403">
    <property type="entry name" value="Ankyrin repeat"/>
    <property type="match status" value="1"/>
</dbReference>
<organism evidence="5 6">
    <name type="scientific">Cyphellophora attinorum</name>
    <dbReference type="NCBI Taxonomy" id="1664694"/>
    <lineage>
        <taxon>Eukaryota</taxon>
        <taxon>Fungi</taxon>
        <taxon>Dikarya</taxon>
        <taxon>Ascomycota</taxon>
        <taxon>Pezizomycotina</taxon>
        <taxon>Eurotiomycetes</taxon>
        <taxon>Chaetothyriomycetidae</taxon>
        <taxon>Chaetothyriales</taxon>
        <taxon>Cyphellophoraceae</taxon>
        <taxon>Cyphellophora</taxon>
    </lineage>
</organism>
<dbReference type="STRING" id="1664694.A0A0N1P118"/>
<dbReference type="Proteomes" id="UP000038010">
    <property type="component" value="Unassembled WGS sequence"/>
</dbReference>
<dbReference type="InterPro" id="IPR036770">
    <property type="entry name" value="Ankyrin_rpt-contain_sf"/>
</dbReference>
<dbReference type="PANTHER" id="PTHR24171">
    <property type="entry name" value="ANKYRIN REPEAT DOMAIN-CONTAINING PROTEIN 39-RELATED"/>
    <property type="match status" value="1"/>
</dbReference>
<accession>A0A0N1P118</accession>
<dbReference type="Pfam" id="PF13637">
    <property type="entry name" value="Ank_4"/>
    <property type="match status" value="1"/>
</dbReference>
<dbReference type="EMBL" id="LFJN01000006">
    <property type="protein sequence ID" value="KPI43115.1"/>
    <property type="molecule type" value="Genomic_DNA"/>
</dbReference>